<dbReference type="Pfam" id="PF00400">
    <property type="entry name" value="WD40"/>
    <property type="match status" value="3"/>
</dbReference>
<evidence type="ECO:0000256" key="1">
    <source>
        <dbReference type="ARBA" id="ARBA00009482"/>
    </source>
</evidence>
<dbReference type="GO" id="GO:0051015">
    <property type="term" value="F:actin filament binding"/>
    <property type="evidence" value="ECO:0007669"/>
    <property type="project" value="TreeGrafter"/>
</dbReference>
<dbReference type="PANTHER" id="PTHR10856:SF44">
    <property type="entry name" value="CORONIN"/>
    <property type="match status" value="1"/>
</dbReference>
<dbReference type="EMBL" id="CALNXJ010000009">
    <property type="protein sequence ID" value="CAH3104042.1"/>
    <property type="molecule type" value="Genomic_DNA"/>
</dbReference>
<evidence type="ECO:0000256" key="8">
    <source>
        <dbReference type="SAM" id="Coils"/>
    </source>
</evidence>
<evidence type="ECO:0000313" key="12">
    <source>
        <dbReference type="Proteomes" id="UP001159428"/>
    </source>
</evidence>
<dbReference type="Gene3D" id="2.130.10.10">
    <property type="entry name" value="YVTN repeat-like/Quinoprotein amine dehydrogenase"/>
    <property type="match status" value="1"/>
</dbReference>
<keyword evidence="5" id="KW-0009">Actin-binding</keyword>
<dbReference type="FunFam" id="2.130.10.10:FF:000502">
    <property type="entry name" value="Coronin"/>
    <property type="match status" value="1"/>
</dbReference>
<feature type="domain" description="DUF1899" evidence="10">
    <location>
        <begin position="8"/>
        <end position="73"/>
    </location>
</feature>
<organism evidence="11 12">
    <name type="scientific">Pocillopora meandrina</name>
    <dbReference type="NCBI Taxonomy" id="46732"/>
    <lineage>
        <taxon>Eukaryota</taxon>
        <taxon>Metazoa</taxon>
        <taxon>Cnidaria</taxon>
        <taxon>Anthozoa</taxon>
        <taxon>Hexacorallia</taxon>
        <taxon>Scleractinia</taxon>
        <taxon>Astrocoeniina</taxon>
        <taxon>Pocilloporidae</taxon>
        <taxon>Pocillopora</taxon>
    </lineage>
</organism>
<evidence type="ECO:0000313" key="11">
    <source>
        <dbReference type="EMBL" id="CAH3104042.1"/>
    </source>
</evidence>
<dbReference type="PROSITE" id="PS50294">
    <property type="entry name" value="WD_REPEATS_REGION"/>
    <property type="match status" value="3"/>
</dbReference>
<evidence type="ECO:0000256" key="3">
    <source>
        <dbReference type="ARBA" id="ARBA00022737"/>
    </source>
</evidence>
<evidence type="ECO:0000256" key="9">
    <source>
        <dbReference type="SAM" id="MobiDB-lite"/>
    </source>
</evidence>
<evidence type="ECO:0000256" key="5">
    <source>
        <dbReference type="ARBA" id="ARBA00023203"/>
    </source>
</evidence>
<dbReference type="InterPro" id="IPR015048">
    <property type="entry name" value="DUF1899"/>
</dbReference>
<feature type="compositionally biased region" description="Basic and acidic residues" evidence="9">
    <location>
        <begin position="411"/>
        <end position="428"/>
    </location>
</feature>
<comment type="caution">
    <text evidence="11">The sequence shown here is derived from an EMBL/GenBank/DDBJ whole genome shotgun (WGS) entry which is preliminary data.</text>
</comment>
<dbReference type="SUPFAM" id="SSF50978">
    <property type="entry name" value="WD40 repeat-like"/>
    <property type="match status" value="1"/>
</dbReference>
<feature type="coiled-coil region" evidence="8">
    <location>
        <begin position="542"/>
        <end position="583"/>
    </location>
</feature>
<dbReference type="PANTHER" id="PTHR10856">
    <property type="entry name" value="CORONIN"/>
    <property type="match status" value="1"/>
</dbReference>
<feature type="repeat" description="WD" evidence="6">
    <location>
        <begin position="82"/>
        <end position="116"/>
    </location>
</feature>
<reference evidence="11 12" key="1">
    <citation type="submission" date="2022-05" db="EMBL/GenBank/DDBJ databases">
        <authorList>
            <consortium name="Genoscope - CEA"/>
            <person name="William W."/>
        </authorList>
    </citation>
    <scope>NUCLEOTIDE SEQUENCE [LARGE SCALE GENOMIC DNA]</scope>
</reference>
<dbReference type="PROSITE" id="PS00678">
    <property type="entry name" value="WD_REPEATS_1"/>
    <property type="match status" value="1"/>
</dbReference>
<sequence length="586" mass="66242">MSSRSSFKVPRSSKFKHVFGNPFKKDKCYEAIRLSTKSTDGGSHCAVNPKFIAVVVESSGGGTFLVLPLEQVGRVPIDAPKVTGHGRPVLDIQWNPFNDQQIASSAEDGSIKVWHIPEDGLSMDLDEHLVDLRGHSRKVNIIRWHPCAEGVIASAGYDNEVRIWDIVDDREAATILKGHPDTIFSLSFNYNGSLLASTCKDKKIRVIDPRAGRLAAHGLGHPGNKSSHVVFLGDMNMLFTTGFSRMNERQVAIWDVRNLKKAIKIDSVDSSSGVLLPYYDHDTRIVFLAGKGDGNIRYYEVSESEPYFTFLNEYRSSSPQRGFGVMPKRGVDVTACEIYRFYKLHNNNFVEPIAMTVPRRQSSVLQRDLYPLTPSDKPSMRAREWIDQGLNRNPNLMDLLKDFPLLDGEVETRDMRTREQREREDRRASTGRAEYQAVRSPTSESPPKSPPKSPVRVSSRNEEQRYPTSPETNHVSTRGQNGESEVQYVRATEVSSKPETKQRDPIQVTAKAVDNGRGSSLEKRRPSGGGRRRSGDFANWDIDTLRLAYSDQREEIVFLETQLRAKDAKITQLEKENQYLREKTQR</sequence>
<name>A0AAU9W9L6_9CNID</name>
<dbReference type="SMART" id="SM01167">
    <property type="entry name" value="DUF1900"/>
    <property type="match status" value="1"/>
</dbReference>
<dbReference type="InterPro" id="IPR015505">
    <property type="entry name" value="Coronin"/>
</dbReference>
<dbReference type="SMART" id="SM01166">
    <property type="entry name" value="DUF1899"/>
    <property type="match status" value="1"/>
</dbReference>
<dbReference type="AlphaFoldDB" id="A0AAU9W9L6"/>
<feature type="region of interest" description="Disordered" evidence="9">
    <location>
        <begin position="411"/>
        <end position="537"/>
    </location>
</feature>
<protein>
    <recommendedName>
        <fullName evidence="7">Coronin</fullName>
    </recommendedName>
</protein>
<keyword evidence="2 6" id="KW-0853">WD repeat</keyword>
<dbReference type="Proteomes" id="UP001159428">
    <property type="component" value="Unassembled WGS sequence"/>
</dbReference>
<dbReference type="InterPro" id="IPR001680">
    <property type="entry name" value="WD40_rpt"/>
</dbReference>
<keyword evidence="12" id="KW-1185">Reference proteome</keyword>
<evidence type="ECO:0000259" key="10">
    <source>
        <dbReference type="SMART" id="SM01166"/>
    </source>
</evidence>
<evidence type="ECO:0000256" key="6">
    <source>
        <dbReference type="PROSITE-ProRule" id="PRU00221"/>
    </source>
</evidence>
<dbReference type="InterPro" id="IPR036322">
    <property type="entry name" value="WD40_repeat_dom_sf"/>
</dbReference>
<dbReference type="Pfam" id="PF16300">
    <property type="entry name" value="WD40_4"/>
    <property type="match status" value="1"/>
</dbReference>
<dbReference type="SMART" id="SM00320">
    <property type="entry name" value="WD40"/>
    <property type="match status" value="3"/>
</dbReference>
<dbReference type="PROSITE" id="PS50082">
    <property type="entry name" value="WD_REPEATS_2"/>
    <property type="match status" value="3"/>
</dbReference>
<accession>A0AAU9W9L6</accession>
<comment type="similarity">
    <text evidence="1 7">Belongs to the WD repeat coronin family.</text>
</comment>
<feature type="repeat" description="WD" evidence="6">
    <location>
        <begin position="176"/>
        <end position="217"/>
    </location>
</feature>
<keyword evidence="3 7" id="KW-0677">Repeat</keyword>
<gene>
    <name evidence="11" type="ORF">PMEA_00035394</name>
</gene>
<dbReference type="InterPro" id="IPR015943">
    <property type="entry name" value="WD40/YVTN_repeat-like_dom_sf"/>
</dbReference>
<evidence type="ECO:0000256" key="7">
    <source>
        <dbReference type="RuleBase" id="RU280818"/>
    </source>
</evidence>
<dbReference type="Pfam" id="PF08953">
    <property type="entry name" value="DUF1899"/>
    <property type="match status" value="1"/>
</dbReference>
<evidence type="ECO:0000256" key="2">
    <source>
        <dbReference type="ARBA" id="ARBA00022574"/>
    </source>
</evidence>
<feature type="compositionally biased region" description="Polar residues" evidence="9">
    <location>
        <begin position="466"/>
        <end position="484"/>
    </location>
</feature>
<keyword evidence="4 8" id="KW-0175">Coiled coil</keyword>
<feature type="repeat" description="WD" evidence="6">
    <location>
        <begin position="132"/>
        <end position="174"/>
    </location>
</feature>
<proteinExistence type="inferred from homology"/>
<dbReference type="InterPro" id="IPR019775">
    <property type="entry name" value="WD40_repeat_CS"/>
</dbReference>
<evidence type="ECO:0000256" key="4">
    <source>
        <dbReference type="ARBA" id="ARBA00023054"/>
    </source>
</evidence>